<dbReference type="SUPFAM" id="SSF143120">
    <property type="entry name" value="YefM-like"/>
    <property type="match status" value="1"/>
</dbReference>
<proteinExistence type="inferred from homology"/>
<dbReference type="InterPro" id="IPR006442">
    <property type="entry name" value="Antitoxin_Phd/YefM"/>
</dbReference>
<comment type="similarity">
    <text evidence="1 2">Belongs to the phD/YefM antitoxin family.</text>
</comment>
<dbReference type="AlphaFoldDB" id="A0A1T4MFU4"/>
<dbReference type="Proteomes" id="UP000189933">
    <property type="component" value="Unassembled WGS sequence"/>
</dbReference>
<comment type="function">
    <text evidence="2">Antitoxin component of a type II toxin-antitoxin (TA) system.</text>
</comment>
<evidence type="ECO:0000313" key="3">
    <source>
        <dbReference type="EMBL" id="SJZ65727.1"/>
    </source>
</evidence>
<dbReference type="InterPro" id="IPR036165">
    <property type="entry name" value="YefM-like_sf"/>
</dbReference>
<protein>
    <recommendedName>
        <fullName evidence="2">Antitoxin</fullName>
    </recommendedName>
</protein>
<evidence type="ECO:0000256" key="1">
    <source>
        <dbReference type="ARBA" id="ARBA00009981"/>
    </source>
</evidence>
<organism evidence="3 4">
    <name type="scientific">Carboxydocella sporoproducens DSM 16521</name>
    <dbReference type="NCBI Taxonomy" id="1121270"/>
    <lineage>
        <taxon>Bacteria</taxon>
        <taxon>Bacillati</taxon>
        <taxon>Bacillota</taxon>
        <taxon>Clostridia</taxon>
        <taxon>Eubacteriales</taxon>
        <taxon>Clostridiales Family XVI. Incertae Sedis</taxon>
        <taxon>Carboxydocella</taxon>
    </lineage>
</organism>
<keyword evidence="4" id="KW-1185">Reference proteome</keyword>
<dbReference type="EMBL" id="FUXM01000004">
    <property type="protein sequence ID" value="SJZ65727.1"/>
    <property type="molecule type" value="Genomic_DNA"/>
</dbReference>
<name>A0A1T4MFU4_9FIRM</name>
<gene>
    <name evidence="3" type="ORF">SAMN02745885_00557</name>
</gene>
<evidence type="ECO:0000313" key="4">
    <source>
        <dbReference type="Proteomes" id="UP000189933"/>
    </source>
</evidence>
<reference evidence="4" key="1">
    <citation type="submission" date="2017-02" db="EMBL/GenBank/DDBJ databases">
        <authorList>
            <person name="Varghese N."/>
            <person name="Submissions S."/>
        </authorList>
    </citation>
    <scope>NUCLEOTIDE SEQUENCE [LARGE SCALE GENOMIC DNA]</scope>
    <source>
        <strain evidence="4">DSM 16521</strain>
    </source>
</reference>
<sequence>MKGADIMFEKITVSRVLNSLVPISRFNKGEANKIFEEVRETGFKIVVKNNTPACVLLKPELYEQMLEAIEEYRLLLEAERRMEKAKEDDFIPQEKVLSDLGIISTDLENVDVEIE</sequence>
<accession>A0A1T4MFU4</accession>
<dbReference type="Pfam" id="PF02604">
    <property type="entry name" value="PhdYeFM_antitox"/>
    <property type="match status" value="1"/>
</dbReference>
<evidence type="ECO:0000256" key="2">
    <source>
        <dbReference type="RuleBase" id="RU362080"/>
    </source>
</evidence>
<dbReference type="RefSeq" id="WP_242946593.1">
    <property type="nucleotide sequence ID" value="NZ_FUXM01000004.1"/>
</dbReference>